<proteinExistence type="predicted"/>
<dbReference type="GO" id="GO:0003700">
    <property type="term" value="F:DNA-binding transcription factor activity"/>
    <property type="evidence" value="ECO:0007669"/>
    <property type="project" value="InterPro"/>
</dbReference>
<dbReference type="InterPro" id="IPR018060">
    <property type="entry name" value="HTH_AraC"/>
</dbReference>
<evidence type="ECO:0000256" key="2">
    <source>
        <dbReference type="ARBA" id="ARBA00023125"/>
    </source>
</evidence>
<dbReference type="Pfam" id="PF12833">
    <property type="entry name" value="HTH_18"/>
    <property type="match status" value="1"/>
</dbReference>
<dbReference type="KEGG" id="pprt:ET464_08865"/>
<dbReference type="InterPro" id="IPR003313">
    <property type="entry name" value="AraC-bd"/>
</dbReference>
<dbReference type="InterPro" id="IPR020449">
    <property type="entry name" value="Tscrpt_reg_AraC-type_HTH"/>
</dbReference>
<dbReference type="EMBL" id="CP035492">
    <property type="protein sequence ID" value="QAY66506.1"/>
    <property type="molecule type" value="Genomic_DNA"/>
</dbReference>
<dbReference type="PROSITE" id="PS00041">
    <property type="entry name" value="HTH_ARAC_FAMILY_1"/>
    <property type="match status" value="1"/>
</dbReference>
<dbReference type="AlphaFoldDB" id="A0A4P6EUZ6"/>
<dbReference type="OrthoDB" id="625043at2"/>
<evidence type="ECO:0000256" key="3">
    <source>
        <dbReference type="ARBA" id="ARBA00023163"/>
    </source>
</evidence>
<dbReference type="InterPro" id="IPR014710">
    <property type="entry name" value="RmlC-like_jellyroll"/>
</dbReference>
<reference evidence="5 6" key="1">
    <citation type="submission" date="2019-01" db="EMBL/GenBank/DDBJ databases">
        <title>Genome sequencing of strain FW100M-2.</title>
        <authorList>
            <person name="Heo J."/>
            <person name="Kim S.-J."/>
            <person name="Kim J.-S."/>
            <person name="Hong S.-B."/>
            <person name="Kwon S.-W."/>
        </authorList>
    </citation>
    <scope>NUCLEOTIDE SEQUENCE [LARGE SCALE GENOMIC DNA]</scope>
    <source>
        <strain evidence="5 6">FW100M-2</strain>
    </source>
</reference>
<evidence type="ECO:0000256" key="1">
    <source>
        <dbReference type="ARBA" id="ARBA00023015"/>
    </source>
</evidence>
<feature type="domain" description="HTH araC/xylS-type" evidence="4">
    <location>
        <begin position="149"/>
        <end position="247"/>
    </location>
</feature>
<name>A0A4P6EUZ6_9BACL</name>
<dbReference type="PANTHER" id="PTHR43280">
    <property type="entry name" value="ARAC-FAMILY TRANSCRIPTIONAL REGULATOR"/>
    <property type="match status" value="1"/>
</dbReference>
<protein>
    <submittedName>
        <fullName evidence="5">AraC family transcriptional regulator</fullName>
    </submittedName>
</protein>
<dbReference type="SMART" id="SM00342">
    <property type="entry name" value="HTH_ARAC"/>
    <property type="match status" value="1"/>
</dbReference>
<keyword evidence="3" id="KW-0804">Transcription</keyword>
<gene>
    <name evidence="5" type="ORF">ET464_08865</name>
</gene>
<dbReference type="RefSeq" id="WP_129440163.1">
    <property type="nucleotide sequence ID" value="NZ_CP035492.1"/>
</dbReference>
<dbReference type="InterPro" id="IPR037923">
    <property type="entry name" value="HTH-like"/>
</dbReference>
<dbReference type="SUPFAM" id="SSF51215">
    <property type="entry name" value="Regulatory protein AraC"/>
    <property type="match status" value="1"/>
</dbReference>
<dbReference type="Gene3D" id="2.60.120.10">
    <property type="entry name" value="Jelly Rolls"/>
    <property type="match status" value="1"/>
</dbReference>
<keyword evidence="6" id="KW-1185">Reference proteome</keyword>
<organism evidence="5 6">
    <name type="scientific">Paenibacillus protaetiae</name>
    <dbReference type="NCBI Taxonomy" id="2509456"/>
    <lineage>
        <taxon>Bacteria</taxon>
        <taxon>Bacillati</taxon>
        <taxon>Bacillota</taxon>
        <taxon>Bacilli</taxon>
        <taxon>Bacillales</taxon>
        <taxon>Paenibacillaceae</taxon>
        <taxon>Paenibacillus</taxon>
    </lineage>
</organism>
<evidence type="ECO:0000313" key="6">
    <source>
        <dbReference type="Proteomes" id="UP000293568"/>
    </source>
</evidence>
<dbReference type="GO" id="GO:0043565">
    <property type="term" value="F:sequence-specific DNA binding"/>
    <property type="evidence" value="ECO:0007669"/>
    <property type="project" value="InterPro"/>
</dbReference>
<dbReference type="SUPFAM" id="SSF46689">
    <property type="entry name" value="Homeodomain-like"/>
    <property type="match status" value="2"/>
</dbReference>
<dbReference type="InterPro" id="IPR018062">
    <property type="entry name" value="HTH_AraC-typ_CS"/>
</dbReference>
<evidence type="ECO:0000313" key="5">
    <source>
        <dbReference type="EMBL" id="QAY66506.1"/>
    </source>
</evidence>
<dbReference type="InterPro" id="IPR009057">
    <property type="entry name" value="Homeodomain-like_sf"/>
</dbReference>
<dbReference type="Proteomes" id="UP000293568">
    <property type="component" value="Chromosome"/>
</dbReference>
<dbReference type="Pfam" id="PF02311">
    <property type="entry name" value="AraC_binding"/>
    <property type="match status" value="1"/>
</dbReference>
<keyword evidence="2" id="KW-0238">DNA-binding</keyword>
<evidence type="ECO:0000259" key="4">
    <source>
        <dbReference type="PROSITE" id="PS01124"/>
    </source>
</evidence>
<dbReference type="PROSITE" id="PS01124">
    <property type="entry name" value="HTH_ARAC_FAMILY_2"/>
    <property type="match status" value="1"/>
</dbReference>
<sequence>MSRYIHPELTYFVQKECTPSWKLDTHRISFYDIVFVLEGQADYTINGKEYHVQQGDVLYIKAQSVRSAVTTGMVCAALDFVLDDGNTIDLPVVTSGLDLEQYQWLLQELNYEWLQQKDGYEMKCHALLSLIIHKLIYEGKAVGINSHVDRMKRYIVEHYDEPLTVGQIARASKLNAVYGGALFKRVEGRSISEFLNRVRINKAASLLETGEYNVGEVADRTGFKDIYYFSNTFKRLMGVSPASYKNNYALHRRL</sequence>
<dbReference type="PANTHER" id="PTHR43280:SF28">
    <property type="entry name" value="HTH-TYPE TRANSCRIPTIONAL ACTIVATOR RHAS"/>
    <property type="match status" value="1"/>
</dbReference>
<keyword evidence="1" id="KW-0805">Transcription regulation</keyword>
<accession>A0A4P6EUZ6</accession>
<dbReference type="PRINTS" id="PR00032">
    <property type="entry name" value="HTHARAC"/>
</dbReference>
<dbReference type="Gene3D" id="1.10.10.60">
    <property type="entry name" value="Homeodomain-like"/>
    <property type="match status" value="2"/>
</dbReference>